<feature type="compositionally biased region" description="Basic and acidic residues" evidence="1">
    <location>
        <begin position="56"/>
        <end position="84"/>
    </location>
</feature>
<dbReference type="GeneID" id="30208861"/>
<keyword evidence="4" id="KW-1185">Reference proteome</keyword>
<dbReference type="KEGG" id="kbi:30208861"/>
<dbReference type="RefSeq" id="XP_019047843.1">
    <property type="nucleotide sequence ID" value="XM_019191095.1"/>
</dbReference>
<reference evidence="3" key="4">
    <citation type="submission" date="2024-02" db="EMBL/GenBank/DDBJ databases">
        <title>Comparative genomics of Cryptococcus and Kwoniella reveals pathogenesis evolution and contrasting modes of karyotype evolution via chromosome fusion or intercentromeric recombination.</title>
        <authorList>
            <person name="Coelho M.A."/>
            <person name="David-Palma M."/>
            <person name="Shea T."/>
            <person name="Bowers K."/>
            <person name="McGinley-Smith S."/>
            <person name="Mohammad A.W."/>
            <person name="Gnirke A."/>
            <person name="Yurkov A.M."/>
            <person name="Nowrousian M."/>
            <person name="Sun S."/>
            <person name="Cuomo C.A."/>
            <person name="Heitman J."/>
        </authorList>
    </citation>
    <scope>NUCLEOTIDE SEQUENCE</scope>
    <source>
        <strain evidence="3">CBS 10118</strain>
    </source>
</reference>
<feature type="compositionally biased region" description="Polar residues" evidence="1">
    <location>
        <begin position="89"/>
        <end position="101"/>
    </location>
</feature>
<sequence>MFRRPPRPGPRPRAPSPDPPIGKWWGDLRRYDSYIEQEGEYRPGSDSEADGYGTSPEERSDDSTGEDEVRRERGRESGGYHPQHDYGTVQKSQSTGNTGTSAAGEDLPPRYEEIYLDLDPTRTSRNTTEGSSSRIDPDPIPILTEITGGSSSTPIASSRSTTSKHSKSGPSSSSSKYTRSSTRSHAGTSKSEHNDIFAGMPSMSSTMTYGHPSYPHSGYRPYPDGSYVSNNPYFPQPRPHHGYQPYLSPPRRFHVPPQPQPQFQNMIRSYLIPSQLALQPTDGITYVPHRDERYTAKSTESHPYARSDRYSTLSQEDIQIDPQDIIVYPSSSTSTLPSFHTDTNGEIDTISSTSLNLNFDDILPPHPRDISNGRDEATRHRGRYEFSLSLSFSADDASEFADGLRRVRGGLEGIEGAMRGRR</sequence>
<name>A0A1B9G6Z5_9TREE</name>
<dbReference type="EMBL" id="KI894020">
    <property type="protein sequence ID" value="OCF26773.1"/>
    <property type="molecule type" value="Genomic_DNA"/>
</dbReference>
<proteinExistence type="predicted"/>
<feature type="compositionally biased region" description="Polar residues" evidence="1">
    <location>
        <begin position="121"/>
        <end position="134"/>
    </location>
</feature>
<dbReference type="VEuPathDB" id="FungiDB:I302_04462"/>
<evidence type="ECO:0000313" key="4">
    <source>
        <dbReference type="Proteomes" id="UP000092730"/>
    </source>
</evidence>
<dbReference type="Proteomes" id="UP000092730">
    <property type="component" value="Chromosome 1"/>
</dbReference>
<evidence type="ECO:0000313" key="2">
    <source>
        <dbReference type="EMBL" id="OCF26773.1"/>
    </source>
</evidence>
<reference evidence="3" key="2">
    <citation type="submission" date="2013-07" db="EMBL/GenBank/DDBJ databases">
        <authorList>
            <consortium name="The Broad Institute Genome Sequencing Platform"/>
            <person name="Cuomo C."/>
            <person name="Litvintseva A."/>
            <person name="Chen Y."/>
            <person name="Heitman J."/>
            <person name="Sun S."/>
            <person name="Springer D."/>
            <person name="Dromer F."/>
            <person name="Young S.K."/>
            <person name="Zeng Q."/>
            <person name="Gargeya S."/>
            <person name="Fitzgerald M."/>
            <person name="Abouelleil A."/>
            <person name="Alvarado L."/>
            <person name="Berlin A.M."/>
            <person name="Chapman S.B."/>
            <person name="Dewar J."/>
            <person name="Goldberg J."/>
            <person name="Griggs A."/>
            <person name="Gujja S."/>
            <person name="Hansen M."/>
            <person name="Howarth C."/>
            <person name="Imamovic A."/>
            <person name="Larimer J."/>
            <person name="McCowan C."/>
            <person name="Murphy C."/>
            <person name="Pearson M."/>
            <person name="Priest M."/>
            <person name="Roberts A."/>
            <person name="Saif S."/>
            <person name="Shea T."/>
            <person name="Sykes S."/>
            <person name="Wortman J."/>
            <person name="Nusbaum C."/>
            <person name="Birren B."/>
        </authorList>
    </citation>
    <scope>NUCLEOTIDE SEQUENCE</scope>
    <source>
        <strain evidence="3">CBS 10118</strain>
    </source>
</reference>
<feature type="region of interest" description="Disordered" evidence="1">
    <location>
        <begin position="1"/>
        <end position="211"/>
    </location>
</feature>
<protein>
    <submittedName>
        <fullName evidence="2">Uncharacterized protein</fullName>
    </submittedName>
</protein>
<evidence type="ECO:0000313" key="3">
    <source>
        <dbReference type="EMBL" id="WVW79121.1"/>
    </source>
</evidence>
<organism evidence="2">
    <name type="scientific">Kwoniella bestiolae CBS 10118</name>
    <dbReference type="NCBI Taxonomy" id="1296100"/>
    <lineage>
        <taxon>Eukaryota</taxon>
        <taxon>Fungi</taxon>
        <taxon>Dikarya</taxon>
        <taxon>Basidiomycota</taxon>
        <taxon>Agaricomycotina</taxon>
        <taxon>Tremellomycetes</taxon>
        <taxon>Tremellales</taxon>
        <taxon>Cryptococcaceae</taxon>
        <taxon>Kwoniella</taxon>
    </lineage>
</organism>
<accession>A0A1B9G6Z5</accession>
<dbReference type="AlphaFoldDB" id="A0A1B9G6Z5"/>
<reference evidence="2" key="1">
    <citation type="submission" date="2013-07" db="EMBL/GenBank/DDBJ databases">
        <title>The Genome Sequence of Cryptococcus bestiolae CBS10118.</title>
        <authorList>
            <consortium name="The Broad Institute Genome Sequencing Platform"/>
            <person name="Cuomo C."/>
            <person name="Litvintseva A."/>
            <person name="Chen Y."/>
            <person name="Heitman J."/>
            <person name="Sun S."/>
            <person name="Springer D."/>
            <person name="Dromer F."/>
            <person name="Young S.K."/>
            <person name="Zeng Q."/>
            <person name="Gargeya S."/>
            <person name="Fitzgerald M."/>
            <person name="Abouelleil A."/>
            <person name="Alvarado L."/>
            <person name="Berlin A.M."/>
            <person name="Chapman S.B."/>
            <person name="Dewar J."/>
            <person name="Goldberg J."/>
            <person name="Griggs A."/>
            <person name="Gujja S."/>
            <person name="Hansen M."/>
            <person name="Howarth C."/>
            <person name="Imamovic A."/>
            <person name="Larimer J."/>
            <person name="McCowan C."/>
            <person name="Murphy C."/>
            <person name="Pearson M."/>
            <person name="Priest M."/>
            <person name="Roberts A."/>
            <person name="Saif S."/>
            <person name="Shea T."/>
            <person name="Sykes S."/>
            <person name="Wortman J."/>
            <person name="Nusbaum C."/>
            <person name="Birren B."/>
        </authorList>
    </citation>
    <scope>NUCLEOTIDE SEQUENCE [LARGE SCALE GENOMIC DNA]</scope>
    <source>
        <strain evidence="2">CBS 10118</strain>
    </source>
</reference>
<reference evidence="2" key="3">
    <citation type="submission" date="2014-01" db="EMBL/GenBank/DDBJ databases">
        <title>Evolution of pathogenesis and genome organization in the Tremellales.</title>
        <authorList>
            <person name="Cuomo C."/>
            <person name="Litvintseva A."/>
            <person name="Heitman J."/>
            <person name="Chen Y."/>
            <person name="Sun S."/>
            <person name="Springer D."/>
            <person name="Dromer F."/>
            <person name="Young S."/>
            <person name="Zeng Q."/>
            <person name="Chapman S."/>
            <person name="Gujja S."/>
            <person name="Saif S."/>
            <person name="Birren B."/>
        </authorList>
    </citation>
    <scope>NUCLEOTIDE SEQUENCE</scope>
    <source>
        <strain evidence="2">CBS 10118</strain>
    </source>
</reference>
<feature type="compositionally biased region" description="Pro residues" evidence="1">
    <location>
        <begin position="7"/>
        <end position="20"/>
    </location>
</feature>
<feature type="compositionally biased region" description="Basic and acidic residues" evidence="1">
    <location>
        <begin position="26"/>
        <end position="45"/>
    </location>
</feature>
<evidence type="ECO:0000256" key="1">
    <source>
        <dbReference type="SAM" id="MobiDB-lite"/>
    </source>
</evidence>
<feature type="compositionally biased region" description="Low complexity" evidence="1">
    <location>
        <begin position="146"/>
        <end position="161"/>
    </location>
</feature>
<gene>
    <name evidence="2" type="ORF">I302_04462</name>
    <name evidence="3" type="ORF">I302_101086</name>
</gene>
<feature type="compositionally biased region" description="Low complexity" evidence="1">
    <location>
        <begin position="168"/>
        <end position="184"/>
    </location>
</feature>
<dbReference type="EMBL" id="CP144541">
    <property type="protein sequence ID" value="WVW79121.1"/>
    <property type="molecule type" value="Genomic_DNA"/>
</dbReference>